<dbReference type="EMBL" id="FOZN01000001">
    <property type="protein sequence ID" value="SFS02079.1"/>
    <property type="molecule type" value="Genomic_DNA"/>
</dbReference>
<keyword evidence="1" id="KW-0472">Membrane</keyword>
<sequence>MQEQRDERAREHDRIPAELDPYFERFDDERPPRTMRRRLQPVIWLVGAVTLVAMVLLVTPGL</sequence>
<evidence type="ECO:0000313" key="3">
    <source>
        <dbReference type="Proteomes" id="UP000198506"/>
    </source>
</evidence>
<comment type="caution">
    <text evidence="2">The sequence shown here is derived from an EMBL/GenBank/DDBJ whole genome shotgun (WGS) entry which is preliminary data.</text>
</comment>
<evidence type="ECO:0000313" key="2">
    <source>
        <dbReference type="EMBL" id="SFS02079.1"/>
    </source>
</evidence>
<evidence type="ECO:0000256" key="1">
    <source>
        <dbReference type="SAM" id="Phobius"/>
    </source>
</evidence>
<proteinExistence type="predicted"/>
<gene>
    <name evidence="2" type="ORF">SAMN04487783_0620</name>
</gene>
<keyword evidence="1" id="KW-0812">Transmembrane</keyword>
<dbReference type="AlphaFoldDB" id="A0AA94HKW4"/>
<reference evidence="2 3" key="1">
    <citation type="submission" date="2016-10" db="EMBL/GenBank/DDBJ databases">
        <authorList>
            <person name="Varghese N."/>
            <person name="Submissions S."/>
        </authorList>
    </citation>
    <scope>NUCLEOTIDE SEQUENCE [LARGE SCALE GENOMIC DNA]</scope>
    <source>
        <strain evidence="2 3">IAM 15147</strain>
    </source>
</reference>
<keyword evidence="3" id="KW-1185">Reference proteome</keyword>
<dbReference type="Proteomes" id="UP000198506">
    <property type="component" value="Unassembled WGS sequence"/>
</dbReference>
<name>A0AA94HKW4_9MICO</name>
<accession>A0AA94HKW4</accession>
<feature type="transmembrane region" description="Helical" evidence="1">
    <location>
        <begin position="42"/>
        <end position="59"/>
    </location>
</feature>
<protein>
    <submittedName>
        <fullName evidence="2">Uncharacterized protein</fullName>
    </submittedName>
</protein>
<dbReference type="RefSeq" id="WP_092915707.1">
    <property type="nucleotide sequence ID" value="NZ_FOZN01000001.1"/>
</dbReference>
<organism evidence="2 3">
    <name type="scientific">Agrococcus baldri</name>
    <dbReference type="NCBI Taxonomy" id="153730"/>
    <lineage>
        <taxon>Bacteria</taxon>
        <taxon>Bacillati</taxon>
        <taxon>Actinomycetota</taxon>
        <taxon>Actinomycetes</taxon>
        <taxon>Micrococcales</taxon>
        <taxon>Microbacteriaceae</taxon>
        <taxon>Agrococcus</taxon>
    </lineage>
</organism>
<keyword evidence="1" id="KW-1133">Transmembrane helix</keyword>